<dbReference type="InterPro" id="IPR025159">
    <property type="entry name" value="AbiEi_N"/>
</dbReference>
<dbReference type="Proteomes" id="UP001304769">
    <property type="component" value="Unassembled WGS sequence"/>
</dbReference>
<evidence type="ECO:0000259" key="1">
    <source>
        <dbReference type="Pfam" id="PF13338"/>
    </source>
</evidence>
<proteinExistence type="predicted"/>
<dbReference type="RefSeq" id="WP_323277293.1">
    <property type="nucleotide sequence ID" value="NZ_JAYGGQ010000001.1"/>
</dbReference>
<comment type="caution">
    <text evidence="2">The sequence shown here is derived from an EMBL/GenBank/DDBJ whole genome shotgun (WGS) entry which is preliminary data.</text>
</comment>
<reference evidence="2 3" key="1">
    <citation type="submission" date="2023-12" db="EMBL/GenBank/DDBJ databases">
        <title>Sinomonas terricola sp. nov, isolated from litchi orchard soil in Guangdong, PR China.</title>
        <authorList>
            <person name="Jiaxin W."/>
            <person name="Yang Z."/>
            <person name="Honghui Z."/>
        </authorList>
    </citation>
    <scope>NUCLEOTIDE SEQUENCE [LARGE SCALE GENOMIC DNA]</scope>
    <source>
        <strain evidence="2 3">JGH33</strain>
    </source>
</reference>
<evidence type="ECO:0000313" key="3">
    <source>
        <dbReference type="Proteomes" id="UP001304769"/>
    </source>
</evidence>
<evidence type="ECO:0000313" key="2">
    <source>
        <dbReference type="EMBL" id="MEA5453539.1"/>
    </source>
</evidence>
<accession>A0ABU5T207</accession>
<dbReference type="InterPro" id="IPR011335">
    <property type="entry name" value="Restrct_endonuc-II-like"/>
</dbReference>
<dbReference type="Pfam" id="PF13338">
    <property type="entry name" value="AbiEi_4"/>
    <property type="match status" value="1"/>
</dbReference>
<gene>
    <name evidence="2" type="ORF">SPF06_02270</name>
</gene>
<keyword evidence="3" id="KW-1185">Reference proteome</keyword>
<feature type="domain" description="AbiEi antitoxin N-terminal" evidence="1">
    <location>
        <begin position="18"/>
        <end position="53"/>
    </location>
</feature>
<name>A0ABU5T207_9MICC</name>
<dbReference type="Gene3D" id="3.40.960.10">
    <property type="entry name" value="VSR Endonuclease"/>
    <property type="match status" value="1"/>
</dbReference>
<dbReference type="SUPFAM" id="SSF52980">
    <property type="entry name" value="Restriction endonuclease-like"/>
    <property type="match status" value="1"/>
</dbReference>
<protein>
    <submittedName>
        <fullName evidence="2">Type IV toxin-antitoxin system AbiEi family antitoxin domain-containing protein</fullName>
    </submittedName>
</protein>
<organism evidence="2 3">
    <name type="scientific">Sinomonas terricola</name>
    <dbReference type="NCBI Taxonomy" id="3110330"/>
    <lineage>
        <taxon>Bacteria</taxon>
        <taxon>Bacillati</taxon>
        <taxon>Actinomycetota</taxon>
        <taxon>Actinomycetes</taxon>
        <taxon>Micrococcales</taxon>
        <taxon>Micrococcaceae</taxon>
        <taxon>Sinomonas</taxon>
    </lineage>
</organism>
<sequence length="318" mass="35475">MGTHATERLLASTWPRHDVAPTAELRSAGIDDRLLAKAVRSGLLLRLRHGAYIPAHRCDALTPWEREVARLDAHVEATGGASVYCLASAAVLHGCSVWNVGPEIHVATTYAGSRASRSSDTATHQLFLAEHDLTLVERRGRHLKATTLVRTAADCARTMPFEQAVVMGDSALQRGLDPRALRREVEQGSPRGRRRALDVVDSLEPATESVGETRTRMLLERLGFEKPHVQFEVETAAGVYRADFAWPRLMVIIEFEGEGKYRNHGPASDVLLAERRRETLLMEQGWVFVRLRWADLEKPDEVRRRIEAAIQTAARRSA</sequence>
<dbReference type="EMBL" id="JAYGGQ010000001">
    <property type="protein sequence ID" value="MEA5453539.1"/>
    <property type="molecule type" value="Genomic_DNA"/>
</dbReference>